<dbReference type="EMBL" id="RCML01000271">
    <property type="protein sequence ID" value="KAG2982818.1"/>
    <property type="molecule type" value="Genomic_DNA"/>
</dbReference>
<comment type="caution">
    <text evidence="4">The sequence shown here is derived from an EMBL/GenBank/DDBJ whole genome shotgun (WGS) entry which is preliminary data.</text>
</comment>
<dbReference type="Proteomes" id="UP000774804">
    <property type="component" value="Unassembled WGS sequence"/>
</dbReference>
<dbReference type="EMBL" id="RCMI01001235">
    <property type="protein sequence ID" value="KAG2888109.1"/>
    <property type="molecule type" value="Genomic_DNA"/>
</dbReference>
<dbReference type="EMBL" id="RCMK01000346">
    <property type="protein sequence ID" value="KAG2934902.1"/>
    <property type="molecule type" value="Genomic_DNA"/>
</dbReference>
<dbReference type="Proteomes" id="UP000760860">
    <property type="component" value="Unassembled WGS sequence"/>
</dbReference>
<gene>
    <name evidence="1" type="ORF">PC113_g20056</name>
    <name evidence="2" type="ORF">PC115_g20148</name>
    <name evidence="3" type="ORF">PC117_g12525</name>
    <name evidence="4" type="ORF">PC118_g9761</name>
    <name evidence="5" type="ORF">PC129_g19441</name>
</gene>
<sequence>MLVMSVALPPMRQVTAVPSLLEPAWLWRLAAGILVPSLIRAAVERLATAWLRLPAVRRSPGSWLATRSLTELHVLSVMLWLFAGPELCTVLVSGVVEQHEAHEAVAR</sequence>
<evidence type="ECO:0000313" key="6">
    <source>
        <dbReference type="Proteomes" id="UP000697107"/>
    </source>
</evidence>
<name>A0A8T1FZC7_9STRA</name>
<dbReference type="Proteomes" id="UP000697107">
    <property type="component" value="Unassembled WGS sequence"/>
</dbReference>
<protein>
    <submittedName>
        <fullName evidence="4">Uncharacterized protein</fullName>
    </submittedName>
</protein>
<evidence type="ECO:0000313" key="5">
    <source>
        <dbReference type="EMBL" id="KAG3209545.1"/>
    </source>
</evidence>
<dbReference type="AlphaFoldDB" id="A0A8T1FZC7"/>
<evidence type="ECO:0000313" key="3">
    <source>
        <dbReference type="EMBL" id="KAG2934902.1"/>
    </source>
</evidence>
<proteinExistence type="predicted"/>
<reference evidence="4" key="1">
    <citation type="submission" date="2018-10" db="EMBL/GenBank/DDBJ databases">
        <title>Effector identification in a new, highly contiguous assembly of the strawberry crown rot pathogen Phytophthora cactorum.</title>
        <authorList>
            <person name="Armitage A.D."/>
            <person name="Nellist C.F."/>
            <person name="Bates H."/>
            <person name="Vickerstaff R.J."/>
            <person name="Harrison R.J."/>
        </authorList>
    </citation>
    <scope>NUCLEOTIDE SEQUENCE</scope>
    <source>
        <strain evidence="1">15-7</strain>
        <strain evidence="2">4032</strain>
        <strain evidence="3">4040</strain>
        <strain evidence="4">P415</strain>
        <strain evidence="5">P421</strain>
    </source>
</reference>
<evidence type="ECO:0000313" key="4">
    <source>
        <dbReference type="EMBL" id="KAG2982818.1"/>
    </source>
</evidence>
<dbReference type="EMBL" id="RCMV01001247">
    <property type="protein sequence ID" value="KAG3209545.1"/>
    <property type="molecule type" value="Genomic_DNA"/>
</dbReference>
<dbReference type="Proteomes" id="UP000735874">
    <property type="component" value="Unassembled WGS sequence"/>
</dbReference>
<evidence type="ECO:0000313" key="1">
    <source>
        <dbReference type="EMBL" id="KAG2836296.1"/>
    </source>
</evidence>
<organism evidence="4 6">
    <name type="scientific">Phytophthora cactorum</name>
    <dbReference type="NCBI Taxonomy" id="29920"/>
    <lineage>
        <taxon>Eukaryota</taxon>
        <taxon>Sar</taxon>
        <taxon>Stramenopiles</taxon>
        <taxon>Oomycota</taxon>
        <taxon>Peronosporomycetes</taxon>
        <taxon>Peronosporales</taxon>
        <taxon>Peronosporaceae</taxon>
        <taxon>Phytophthora</taxon>
    </lineage>
</organism>
<evidence type="ECO:0000313" key="2">
    <source>
        <dbReference type="EMBL" id="KAG2888109.1"/>
    </source>
</evidence>
<dbReference type="EMBL" id="RCMG01001101">
    <property type="protein sequence ID" value="KAG2836296.1"/>
    <property type="molecule type" value="Genomic_DNA"/>
</dbReference>
<dbReference type="Proteomes" id="UP000736787">
    <property type="component" value="Unassembled WGS sequence"/>
</dbReference>
<accession>A0A8T1FZC7</accession>